<dbReference type="STRING" id="708187.A0A1Q8RWH6"/>
<sequence>MESAEAWPEAPGWGEEQPAPAWGSDKFGDPKWKRFSEDDCRAAIRGEKVPDDLDMCPWVTQLCVLRGIRHNHGFATELRNMPGHPEFTRALNARQIMSNIIPEMIEAEEFPYCIWYPDVATEDTYRALNDRYPQMRYQIGRACAVAGYADFYKQLDILPEVSIAEEAREHQNNTGSKQIFDDIVRQHVRWAVMDDYTRSVNLENPTPARYGLNGDTALRSTLELKRMFEKPGYTSRFQDGKYRPVSEVLCGREPAPFYFNITEDWNIDEFESTLDDTRDDFPKVRAVEDTNTSEMLELLWNPLPRDLPEGNKDILILMAAYHGDVDRYQRLRRPGHFLSKEPVCVIRGIYHNTLFARWCSSQPELQEDYRYQAAVNARFIMNNDVSRINEDTHHWALPYQIWYPGRASGATYLELARRRPEMKEAAARACIVAGYKNEWDQLDVEPSRELFAEAKASVNPHYLADLRRRCADRGLEEFQTHDPTQPSRLVHHTSNYLAEPSASCVSSSVSTEDIHEGFESYGIYNGSTVNASTINLFASVPEHLRPTDNYSLDLEELYYEIGNQPPSEEEAHSRAWRPSHLRYGHGAGKRVPWGHRGWDARTK</sequence>
<feature type="region of interest" description="Disordered" evidence="1">
    <location>
        <begin position="1"/>
        <end position="30"/>
    </location>
</feature>
<comment type="caution">
    <text evidence="2">The sequence shown here is derived from an EMBL/GenBank/DDBJ whole genome shotgun (WGS) entry which is preliminary data.</text>
</comment>
<evidence type="ECO:0000313" key="2">
    <source>
        <dbReference type="EMBL" id="OLN89003.1"/>
    </source>
</evidence>
<reference evidence="2 3" key="1">
    <citation type="submission" date="2016-11" db="EMBL/GenBank/DDBJ databases">
        <title>Draft Genome Assembly of Colletotrichum chlorophyti a pathogen of herbaceous plants.</title>
        <authorList>
            <person name="Gan P."/>
            <person name="Narusaka M."/>
            <person name="Tsushima A."/>
            <person name="Narusaka Y."/>
            <person name="Takano Y."/>
            <person name="Shirasu K."/>
        </authorList>
    </citation>
    <scope>NUCLEOTIDE SEQUENCE [LARGE SCALE GENOMIC DNA]</scope>
    <source>
        <strain evidence="2 3">NTL11</strain>
    </source>
</reference>
<name>A0A1Q8RWH6_9PEZI</name>
<accession>A0A1Q8RWH6</accession>
<evidence type="ECO:0000313" key="3">
    <source>
        <dbReference type="Proteomes" id="UP000186583"/>
    </source>
</evidence>
<dbReference type="OrthoDB" id="4360026at2759"/>
<dbReference type="EMBL" id="MPGH01000084">
    <property type="protein sequence ID" value="OLN89003.1"/>
    <property type="molecule type" value="Genomic_DNA"/>
</dbReference>
<gene>
    <name evidence="2" type="ORF">CCHL11_06056</name>
</gene>
<dbReference type="Proteomes" id="UP000186583">
    <property type="component" value="Unassembled WGS sequence"/>
</dbReference>
<protein>
    <submittedName>
        <fullName evidence="2">Uncharacterized protein</fullName>
    </submittedName>
</protein>
<keyword evidence="3" id="KW-1185">Reference proteome</keyword>
<dbReference type="AlphaFoldDB" id="A0A1Q8RWH6"/>
<proteinExistence type="predicted"/>
<organism evidence="2 3">
    <name type="scientific">Colletotrichum chlorophyti</name>
    <dbReference type="NCBI Taxonomy" id="708187"/>
    <lineage>
        <taxon>Eukaryota</taxon>
        <taxon>Fungi</taxon>
        <taxon>Dikarya</taxon>
        <taxon>Ascomycota</taxon>
        <taxon>Pezizomycotina</taxon>
        <taxon>Sordariomycetes</taxon>
        <taxon>Hypocreomycetidae</taxon>
        <taxon>Glomerellales</taxon>
        <taxon>Glomerellaceae</taxon>
        <taxon>Colletotrichum</taxon>
    </lineage>
</organism>
<evidence type="ECO:0000256" key="1">
    <source>
        <dbReference type="SAM" id="MobiDB-lite"/>
    </source>
</evidence>